<organism evidence="1 2">
    <name type="scientific">Hirsutella minnesotensis 3608</name>
    <dbReference type="NCBI Taxonomy" id="1043627"/>
    <lineage>
        <taxon>Eukaryota</taxon>
        <taxon>Fungi</taxon>
        <taxon>Dikarya</taxon>
        <taxon>Ascomycota</taxon>
        <taxon>Pezizomycotina</taxon>
        <taxon>Sordariomycetes</taxon>
        <taxon>Hypocreomycetidae</taxon>
        <taxon>Hypocreales</taxon>
        <taxon>Ophiocordycipitaceae</taxon>
        <taxon>Hirsutella</taxon>
    </lineage>
</organism>
<name>A0A0F7ZFT6_9HYPO</name>
<reference evidence="1 2" key="1">
    <citation type="journal article" date="2014" name="Genome Biol. Evol.">
        <title>Comparative genomics and transcriptomics analyses reveal divergent lifestyle features of nematode endoparasitic fungus Hirsutella minnesotensis.</title>
        <authorList>
            <person name="Lai Y."/>
            <person name="Liu K."/>
            <person name="Zhang X."/>
            <person name="Zhang X."/>
            <person name="Li K."/>
            <person name="Wang N."/>
            <person name="Shu C."/>
            <person name="Wu Y."/>
            <person name="Wang C."/>
            <person name="Bushley K.E."/>
            <person name="Xiang M."/>
            <person name="Liu X."/>
        </authorList>
    </citation>
    <scope>NUCLEOTIDE SEQUENCE [LARGE SCALE GENOMIC DNA]</scope>
    <source>
        <strain evidence="1 2">3608</strain>
    </source>
</reference>
<protein>
    <submittedName>
        <fullName evidence="1">Uncharacterized protein</fullName>
    </submittedName>
</protein>
<dbReference type="EMBL" id="KQ030685">
    <property type="protein sequence ID" value="KJZ69706.1"/>
    <property type="molecule type" value="Genomic_DNA"/>
</dbReference>
<keyword evidence="2" id="KW-1185">Reference proteome</keyword>
<sequence length="314" mass="35863">MNFDESQWYDDNELTFSTPTIGTRFRTASPVAASQPLSSGEALPLLQREDWDERAVYDESPPTCVHYYLEWGLFLNKGRLMKLTNDTEPNLVLAPGAFWEKFLKAKLEKVLRQKTPQNKCFKPEETKITVSTTERGQRKLAKRFDEMDIDWVVIEDQMKAWSHLLKSGRRMTLEISFIYKDKTIATGTKSGRGAGNRQRAEHNALIEAGGNQPSAPGPHALPNWKTVYNLHRCGVESCESPYCCVDPVDKKHYKVDTSVLDKIIEYVDDGNQIRSFDDIPQDIRDIIFAKQQQSVERACKKQKLSNLPPIHIGN</sequence>
<proteinExistence type="predicted"/>
<dbReference type="OrthoDB" id="5131365at2759"/>
<dbReference type="Proteomes" id="UP000054481">
    <property type="component" value="Unassembled WGS sequence"/>
</dbReference>
<dbReference type="AlphaFoldDB" id="A0A0F7ZFT6"/>
<evidence type="ECO:0000313" key="2">
    <source>
        <dbReference type="Proteomes" id="UP000054481"/>
    </source>
</evidence>
<gene>
    <name evidence="1" type="ORF">HIM_10900</name>
</gene>
<accession>A0A0F7ZFT6</accession>
<evidence type="ECO:0000313" key="1">
    <source>
        <dbReference type="EMBL" id="KJZ69706.1"/>
    </source>
</evidence>